<reference evidence="1 2" key="1">
    <citation type="submission" date="2016-10" db="EMBL/GenBank/DDBJ databases">
        <authorList>
            <person name="de Groot N.N."/>
        </authorList>
    </citation>
    <scope>NUCLEOTIDE SEQUENCE [LARGE SCALE GENOMIC DNA]</scope>
    <source>
        <strain evidence="1 2">CPCC 201354</strain>
    </source>
</reference>
<organism evidence="1 2">
    <name type="scientific">Sinosporangium album</name>
    <dbReference type="NCBI Taxonomy" id="504805"/>
    <lineage>
        <taxon>Bacteria</taxon>
        <taxon>Bacillati</taxon>
        <taxon>Actinomycetota</taxon>
        <taxon>Actinomycetes</taxon>
        <taxon>Streptosporangiales</taxon>
        <taxon>Streptosporangiaceae</taxon>
        <taxon>Sinosporangium</taxon>
    </lineage>
</organism>
<dbReference type="RefSeq" id="WP_143020432.1">
    <property type="nucleotide sequence ID" value="NZ_FNCN01000033.1"/>
</dbReference>
<protein>
    <recommendedName>
        <fullName evidence="3">DUF559 domain-containing protein</fullName>
    </recommendedName>
</protein>
<gene>
    <name evidence="1" type="ORF">SAMN05421505_13326</name>
</gene>
<dbReference type="Proteomes" id="UP000198923">
    <property type="component" value="Unassembled WGS sequence"/>
</dbReference>
<evidence type="ECO:0008006" key="3">
    <source>
        <dbReference type="Google" id="ProtNLM"/>
    </source>
</evidence>
<evidence type="ECO:0000313" key="2">
    <source>
        <dbReference type="Proteomes" id="UP000198923"/>
    </source>
</evidence>
<name>A0A1G8HNR0_9ACTN</name>
<dbReference type="STRING" id="504805.SAMN05421505_13326"/>
<keyword evidence="2" id="KW-1185">Reference proteome</keyword>
<dbReference type="OrthoDB" id="3173471at2"/>
<dbReference type="Gene3D" id="3.40.960.10">
    <property type="entry name" value="VSR Endonuclease"/>
    <property type="match status" value="1"/>
</dbReference>
<accession>A0A1G8HNR0</accession>
<proteinExistence type="predicted"/>
<sequence length="290" mass="31999">MNAATSRAAQPVDATAFHLSQARKLLNLVPGAVLCRRTAARAWDMAGHLASGPSPSWPVELAVGEDPRIGGCAVSPPIRPASDVTVRSGLPVTTLERTTLDCARWLPRLEAVAILDQALRQGVAADTLKKRAMLIYGAAGGRRVREMLTLSDPRAGSPRESWIRVVIVDAHLPRPTAQLNVPLPSGRTTRLDLGWEQYKLGTEYDGREHHSADDARRADDQRRAELNELGWLIIPVRADAIPAHTADYITQLANALLQRGWRPSEQETLRVLAHIRALRRRSTPLRRKTY</sequence>
<evidence type="ECO:0000313" key="1">
    <source>
        <dbReference type="EMBL" id="SDI08277.1"/>
    </source>
</evidence>
<dbReference type="EMBL" id="FNCN01000033">
    <property type="protein sequence ID" value="SDI08277.1"/>
    <property type="molecule type" value="Genomic_DNA"/>
</dbReference>
<dbReference type="SUPFAM" id="SSF52980">
    <property type="entry name" value="Restriction endonuclease-like"/>
    <property type="match status" value="1"/>
</dbReference>
<dbReference type="InterPro" id="IPR011335">
    <property type="entry name" value="Restrct_endonuc-II-like"/>
</dbReference>
<dbReference type="AlphaFoldDB" id="A0A1G8HNR0"/>